<organism evidence="1 2">
    <name type="scientific">Mycobacterium kansasii</name>
    <dbReference type="NCBI Taxonomy" id="1768"/>
    <lineage>
        <taxon>Bacteria</taxon>
        <taxon>Bacillati</taxon>
        <taxon>Actinomycetota</taxon>
        <taxon>Actinomycetes</taxon>
        <taxon>Mycobacteriales</taxon>
        <taxon>Mycobacteriaceae</taxon>
        <taxon>Mycobacterium</taxon>
    </lineage>
</organism>
<accession>A0A1V3X7B3</accession>
<dbReference type="Proteomes" id="UP000188532">
    <property type="component" value="Unassembled WGS sequence"/>
</dbReference>
<dbReference type="AlphaFoldDB" id="A0A1V3X7B3"/>
<protein>
    <submittedName>
        <fullName evidence="1">Uncharacterized protein</fullName>
    </submittedName>
</protein>
<evidence type="ECO:0000313" key="1">
    <source>
        <dbReference type="EMBL" id="OOK75008.1"/>
    </source>
</evidence>
<proteinExistence type="predicted"/>
<comment type="caution">
    <text evidence="1">The sequence shown here is derived from an EMBL/GenBank/DDBJ whole genome shotgun (WGS) entry which is preliminary data.</text>
</comment>
<gene>
    <name evidence="1" type="ORF">BZL29_4557</name>
</gene>
<name>A0A1V3X7B3_MYCKA</name>
<reference evidence="1 2" key="1">
    <citation type="submission" date="2017-02" db="EMBL/GenBank/DDBJ databases">
        <title>Complete genome sequences of Mycobacterium kansasii strains isolated from rhesus macaques.</title>
        <authorList>
            <person name="Panda A."/>
            <person name="Nagaraj S."/>
            <person name="Zhao X."/>
            <person name="Tettelin H."/>
            <person name="Detolla L.J."/>
        </authorList>
    </citation>
    <scope>NUCLEOTIDE SEQUENCE [LARGE SCALE GENOMIC DNA]</scope>
    <source>
        <strain evidence="1 2">11-3469</strain>
    </source>
</reference>
<sequence length="55" mass="6035">MREADTPYIVTPNGDAALTGNIDLVHQVKATVERDGSAPLTIHLRCEVEWDSISQ</sequence>
<evidence type="ECO:0000313" key="2">
    <source>
        <dbReference type="Proteomes" id="UP000188532"/>
    </source>
</evidence>
<dbReference type="EMBL" id="MVBN01000004">
    <property type="protein sequence ID" value="OOK75008.1"/>
    <property type="molecule type" value="Genomic_DNA"/>
</dbReference>